<dbReference type="InterPro" id="IPR043128">
    <property type="entry name" value="Rev_trsase/Diguanyl_cyclase"/>
</dbReference>
<feature type="domain" description="PAS" evidence="2">
    <location>
        <begin position="402"/>
        <end position="442"/>
    </location>
</feature>
<feature type="transmembrane region" description="Helical" evidence="1">
    <location>
        <begin position="45"/>
        <end position="67"/>
    </location>
</feature>
<evidence type="ECO:0000259" key="5">
    <source>
        <dbReference type="PROSITE" id="PS50887"/>
    </source>
</evidence>
<dbReference type="PROSITE" id="PS50887">
    <property type="entry name" value="GGDEF"/>
    <property type="match status" value="1"/>
</dbReference>
<dbReference type="InterPro" id="IPR000700">
    <property type="entry name" value="PAS-assoc_C"/>
</dbReference>
<dbReference type="InterPro" id="IPR001633">
    <property type="entry name" value="EAL_dom"/>
</dbReference>
<feature type="domain" description="PAC" evidence="3">
    <location>
        <begin position="595"/>
        <end position="647"/>
    </location>
</feature>
<dbReference type="SUPFAM" id="SSF55073">
    <property type="entry name" value="Nucleotide cyclase"/>
    <property type="match status" value="1"/>
</dbReference>
<gene>
    <name evidence="6" type="ORF">EYB31_19315</name>
</gene>
<feature type="domain" description="GGDEF" evidence="5">
    <location>
        <begin position="679"/>
        <end position="812"/>
    </location>
</feature>
<feature type="transmembrane region" description="Helical" evidence="1">
    <location>
        <begin position="179"/>
        <end position="201"/>
    </location>
</feature>
<sequence length="1081" mass="123073">MIHIPMPISRAKLFLHLAGLIVLLNMSYLLPNLQVPRGFNLAAHTITELLAVLFSMMIFVIGWFSYVKEQSRNIIAFSSLFLCVGLLDLGHMLSYEGMAVFPPSIDLRQSVMFWLAARFVAAVSFLCVAWVRWRTCIRYGDRYIALAAALLFTSVAYWLILGNAAWFPLTYIAGQGVTLFKVVLEYTIIGLYGISAVAALICQPGSNRYRNYLFFWAMAICMMGEITMSISHHVTDAPVIFSHVCKLVSYIMIFISILWDQIKIPYQMLKRSEREIRDIRDRLFTTLESIYNGIVITDEHGCVTYMNPTAVRFLQRTGEEAISRPVEEVFKMKREVHPVYSCIFSRRSSGVLAGEVDLTDRRQSRIVPVEYSIAPMIGESGDVTGTVLVFQDVSDRIEFQQSQERLISILEATSDFVAIASAAGETRYLNRASRDILGLDESAKIDIRLMYPAWAQAVLLEESIPMAKRCGTWNGEIALIGASGDEIPVHQVIVAHKNEANEVLYYSTIARNLSDMKMAEYKNNLAAKVFENITEGVMVTDSKQVIQFVNPAFSAITGYDEEEIIGQTPRLLSSGRHDADFYRHMWTVIKDKGSWKGEIWNKRKNGEIYLESITIKEVKDKGDSLTYYIALFKDITIEKELEARIQHQAYHDVVTDLPNRLLLNERIGQSFRRAARNHHSVGIMFLDLDRFKRINDTFGHSVGDLLLKDVARRLKNSLRSTDTIARVGGDEFVILIPDLRDIRESSVIAQKIILALTSPFFIERHELYITVSIGISHYPQDGDNGELLIRRADTAMYKAKELGKNNYQIYALEQEKQTVAPDMMSLEISLRRAVQNGELHIHYQPQYNSVKGELIGVEALVRWKHPEWGNIPPSQFIPLAEESGLIAVLDQWVLKQACERAKSWMNQGFAPVRVSVNLSMLQFRQPDLVHFVSRVLWETGLPPEYLELELTESMVMDNPDMTMHILNQLKAMGIRISLDDFGIGYSSLNYLKKLPIDRIKIDQSFVKDLSDDPGDQAIVQTIITLCHTLKLHVIAEGVETEDQLDYLKRHQCEEVQGFLYSRPLPEDEVVKLMRYGAAKRY</sequence>
<dbReference type="GO" id="GO:0006355">
    <property type="term" value="P:regulation of DNA-templated transcription"/>
    <property type="evidence" value="ECO:0007669"/>
    <property type="project" value="InterPro"/>
</dbReference>
<dbReference type="OrthoDB" id="9759607at2"/>
<evidence type="ECO:0000259" key="4">
    <source>
        <dbReference type="PROSITE" id="PS50883"/>
    </source>
</evidence>
<evidence type="ECO:0000259" key="3">
    <source>
        <dbReference type="PROSITE" id="PS50113"/>
    </source>
</evidence>
<dbReference type="InterPro" id="IPR000160">
    <property type="entry name" value="GGDEF_dom"/>
</dbReference>
<dbReference type="CDD" id="cd01949">
    <property type="entry name" value="GGDEF"/>
    <property type="match status" value="1"/>
</dbReference>
<dbReference type="InterPro" id="IPR035965">
    <property type="entry name" value="PAS-like_dom_sf"/>
</dbReference>
<evidence type="ECO:0000313" key="7">
    <source>
        <dbReference type="Proteomes" id="UP000293142"/>
    </source>
</evidence>
<keyword evidence="1" id="KW-0472">Membrane</keyword>
<feature type="domain" description="EAL" evidence="4">
    <location>
        <begin position="823"/>
        <end position="1077"/>
    </location>
</feature>
<dbReference type="NCBIfam" id="TIGR00229">
    <property type="entry name" value="sensory_box"/>
    <property type="match status" value="2"/>
</dbReference>
<comment type="caution">
    <text evidence="6">The sequence shown here is derived from an EMBL/GenBank/DDBJ whole genome shotgun (WGS) entry which is preliminary data.</text>
</comment>
<dbReference type="SUPFAM" id="SSF55785">
    <property type="entry name" value="PYP-like sensor domain (PAS domain)"/>
    <property type="match status" value="3"/>
</dbReference>
<evidence type="ECO:0000256" key="1">
    <source>
        <dbReference type="SAM" id="Phobius"/>
    </source>
</evidence>
<keyword evidence="7" id="KW-1185">Reference proteome</keyword>
<dbReference type="AlphaFoldDB" id="A0A4Q9DPL1"/>
<dbReference type="Pfam" id="PF00989">
    <property type="entry name" value="PAS"/>
    <property type="match status" value="1"/>
</dbReference>
<accession>A0A4Q9DPL1</accession>
<dbReference type="Pfam" id="PF13426">
    <property type="entry name" value="PAS_9"/>
    <property type="match status" value="1"/>
</dbReference>
<dbReference type="NCBIfam" id="TIGR00254">
    <property type="entry name" value="GGDEF"/>
    <property type="match status" value="1"/>
</dbReference>
<reference evidence="6 7" key="1">
    <citation type="submission" date="2019-02" db="EMBL/GenBank/DDBJ databases">
        <title>Paenibacillus sp. nov., isolated from surface-sterilized tissue of Thalictrum simplex L.</title>
        <authorList>
            <person name="Tuo L."/>
        </authorList>
    </citation>
    <scope>NUCLEOTIDE SEQUENCE [LARGE SCALE GENOMIC DNA]</scope>
    <source>
        <strain evidence="6 7">N2SHLJ1</strain>
    </source>
</reference>
<dbReference type="PROSITE" id="PS50883">
    <property type="entry name" value="EAL"/>
    <property type="match status" value="1"/>
</dbReference>
<feature type="transmembrane region" description="Helical" evidence="1">
    <location>
        <begin position="143"/>
        <end position="167"/>
    </location>
</feature>
<evidence type="ECO:0000313" key="6">
    <source>
        <dbReference type="EMBL" id="TBL76578.1"/>
    </source>
</evidence>
<dbReference type="InterPro" id="IPR013767">
    <property type="entry name" value="PAS_fold"/>
</dbReference>
<dbReference type="InterPro" id="IPR001610">
    <property type="entry name" value="PAC"/>
</dbReference>
<dbReference type="Pfam" id="PF17159">
    <property type="entry name" value="MASE3"/>
    <property type="match status" value="1"/>
</dbReference>
<dbReference type="CDD" id="cd00130">
    <property type="entry name" value="PAS"/>
    <property type="match status" value="2"/>
</dbReference>
<dbReference type="EMBL" id="SIRE01000013">
    <property type="protein sequence ID" value="TBL76578.1"/>
    <property type="molecule type" value="Genomic_DNA"/>
</dbReference>
<feature type="transmembrane region" description="Helical" evidence="1">
    <location>
        <begin position="113"/>
        <end position="131"/>
    </location>
</feature>
<dbReference type="InterPro" id="IPR035919">
    <property type="entry name" value="EAL_sf"/>
</dbReference>
<dbReference type="RefSeq" id="WP_131015051.1">
    <property type="nucleotide sequence ID" value="NZ_SIRE01000013.1"/>
</dbReference>
<dbReference type="CDD" id="cd01948">
    <property type="entry name" value="EAL"/>
    <property type="match status" value="1"/>
</dbReference>
<dbReference type="PROSITE" id="PS50112">
    <property type="entry name" value="PAS"/>
    <property type="match status" value="3"/>
</dbReference>
<dbReference type="FunFam" id="3.30.70.270:FF:000001">
    <property type="entry name" value="Diguanylate cyclase domain protein"/>
    <property type="match status" value="1"/>
</dbReference>
<feature type="transmembrane region" description="Helical" evidence="1">
    <location>
        <begin position="74"/>
        <end position="93"/>
    </location>
</feature>
<dbReference type="Gene3D" id="3.30.450.20">
    <property type="entry name" value="PAS domain"/>
    <property type="match status" value="3"/>
</dbReference>
<feature type="domain" description="PAC" evidence="3">
    <location>
        <begin position="352"/>
        <end position="405"/>
    </location>
</feature>
<dbReference type="SMART" id="SM00086">
    <property type="entry name" value="PAC"/>
    <property type="match status" value="3"/>
</dbReference>
<dbReference type="Proteomes" id="UP000293142">
    <property type="component" value="Unassembled WGS sequence"/>
</dbReference>
<dbReference type="PANTHER" id="PTHR44757:SF2">
    <property type="entry name" value="BIOFILM ARCHITECTURE MAINTENANCE PROTEIN MBAA"/>
    <property type="match status" value="1"/>
</dbReference>
<dbReference type="InterPro" id="IPR052155">
    <property type="entry name" value="Biofilm_reg_signaling"/>
</dbReference>
<dbReference type="InterPro" id="IPR029787">
    <property type="entry name" value="Nucleotide_cyclase"/>
</dbReference>
<organism evidence="6 7">
    <name type="scientific">Paenibacillus thalictri</name>
    <dbReference type="NCBI Taxonomy" id="2527873"/>
    <lineage>
        <taxon>Bacteria</taxon>
        <taxon>Bacillati</taxon>
        <taxon>Bacillota</taxon>
        <taxon>Bacilli</taxon>
        <taxon>Bacillales</taxon>
        <taxon>Paenibacillaceae</taxon>
        <taxon>Paenibacillus</taxon>
    </lineage>
</organism>
<feature type="domain" description="PAS" evidence="2">
    <location>
        <begin position="279"/>
        <end position="338"/>
    </location>
</feature>
<name>A0A4Q9DPL1_9BACL</name>
<dbReference type="SMART" id="SM00267">
    <property type="entry name" value="GGDEF"/>
    <property type="match status" value="1"/>
</dbReference>
<feature type="domain" description="PAS" evidence="2">
    <location>
        <begin position="522"/>
        <end position="568"/>
    </location>
</feature>
<dbReference type="Pfam" id="PF00563">
    <property type="entry name" value="EAL"/>
    <property type="match status" value="1"/>
</dbReference>
<proteinExistence type="predicted"/>
<dbReference type="Pfam" id="PF00990">
    <property type="entry name" value="GGDEF"/>
    <property type="match status" value="1"/>
</dbReference>
<dbReference type="SMART" id="SM00091">
    <property type="entry name" value="PAS"/>
    <property type="match status" value="3"/>
</dbReference>
<dbReference type="FunFam" id="3.20.20.450:FF:000001">
    <property type="entry name" value="Cyclic di-GMP phosphodiesterase yahA"/>
    <property type="match status" value="1"/>
</dbReference>
<protein>
    <submittedName>
        <fullName evidence="6">EAL domain-containing protein</fullName>
    </submittedName>
</protein>
<dbReference type="InterPro" id="IPR000014">
    <property type="entry name" value="PAS"/>
</dbReference>
<dbReference type="SMART" id="SM00052">
    <property type="entry name" value="EAL"/>
    <property type="match status" value="1"/>
</dbReference>
<feature type="transmembrane region" description="Helical" evidence="1">
    <location>
        <begin position="213"/>
        <end position="234"/>
    </location>
</feature>
<evidence type="ECO:0000259" key="2">
    <source>
        <dbReference type="PROSITE" id="PS50112"/>
    </source>
</evidence>
<keyword evidence="1" id="KW-1133">Transmembrane helix</keyword>
<dbReference type="PROSITE" id="PS50113">
    <property type="entry name" value="PAC"/>
    <property type="match status" value="2"/>
</dbReference>
<dbReference type="PANTHER" id="PTHR44757">
    <property type="entry name" value="DIGUANYLATE CYCLASE DGCP"/>
    <property type="match status" value="1"/>
</dbReference>
<dbReference type="Gene3D" id="3.20.20.450">
    <property type="entry name" value="EAL domain"/>
    <property type="match status" value="1"/>
</dbReference>
<dbReference type="SUPFAM" id="SSF141868">
    <property type="entry name" value="EAL domain-like"/>
    <property type="match status" value="1"/>
</dbReference>
<dbReference type="Gene3D" id="3.30.70.270">
    <property type="match status" value="1"/>
</dbReference>
<dbReference type="InterPro" id="IPR033425">
    <property type="entry name" value="MASE3"/>
</dbReference>
<keyword evidence="1" id="KW-0812">Transmembrane</keyword>